<keyword evidence="3" id="KW-1185">Reference proteome</keyword>
<dbReference type="InterPro" id="IPR011067">
    <property type="entry name" value="Plasmid_toxin/cell-grow_inhib"/>
</dbReference>
<gene>
    <name evidence="2" type="primary">ndoA</name>
    <name evidence="2" type="ORF">Pan265_27190</name>
</gene>
<sequence length="113" mass="12481">MKRPSRGQVWLVNLEPVVGHEQGRVRPALVLSDDVLNHGPSGLVTVLPVTTRRRDIPLHLPLQAGTGGLDQDSWVLCDQVRTISRRRLLRSYGSVDKSVMSAIEELVRVALGL</sequence>
<organism evidence="2 3">
    <name type="scientific">Mucisphaera calidilacus</name>
    <dbReference type="NCBI Taxonomy" id="2527982"/>
    <lineage>
        <taxon>Bacteria</taxon>
        <taxon>Pseudomonadati</taxon>
        <taxon>Planctomycetota</taxon>
        <taxon>Phycisphaerae</taxon>
        <taxon>Phycisphaerales</taxon>
        <taxon>Phycisphaeraceae</taxon>
        <taxon>Mucisphaera</taxon>
    </lineage>
</organism>
<name>A0A518C0U1_9BACT</name>
<dbReference type="GO" id="GO:0016787">
    <property type="term" value="F:hydrolase activity"/>
    <property type="evidence" value="ECO:0007669"/>
    <property type="project" value="UniProtKB-KW"/>
</dbReference>
<dbReference type="PIRSF" id="PIRSF033490">
    <property type="entry name" value="MazF"/>
    <property type="match status" value="1"/>
</dbReference>
<dbReference type="GO" id="GO:0004521">
    <property type="term" value="F:RNA endonuclease activity"/>
    <property type="evidence" value="ECO:0007669"/>
    <property type="project" value="TreeGrafter"/>
</dbReference>
<dbReference type="EC" id="3.1.-.-" evidence="1"/>
<dbReference type="KEGG" id="mcad:Pan265_27190"/>
<dbReference type="InterPro" id="IPR003477">
    <property type="entry name" value="PemK-like"/>
</dbReference>
<dbReference type="Proteomes" id="UP000320386">
    <property type="component" value="Chromosome"/>
</dbReference>
<keyword evidence="1" id="KW-0540">Nuclease</keyword>
<dbReference type="GO" id="GO:0006402">
    <property type="term" value="P:mRNA catabolic process"/>
    <property type="evidence" value="ECO:0007669"/>
    <property type="project" value="TreeGrafter"/>
</dbReference>
<dbReference type="PANTHER" id="PTHR33988:SF1">
    <property type="entry name" value="ENDORIBONUCLEASE MAZF7-RELATED"/>
    <property type="match status" value="1"/>
</dbReference>
<keyword evidence="1" id="KW-0255">Endonuclease</keyword>
<comment type="similarity">
    <text evidence="1">Belongs to the PemK/MazF family.</text>
</comment>
<dbReference type="EMBL" id="CP036280">
    <property type="protein sequence ID" value="QDU72843.1"/>
    <property type="molecule type" value="Genomic_DNA"/>
</dbReference>
<evidence type="ECO:0000256" key="1">
    <source>
        <dbReference type="PIRNR" id="PIRNR033490"/>
    </source>
</evidence>
<dbReference type="RefSeq" id="WP_236254460.1">
    <property type="nucleotide sequence ID" value="NZ_CP036280.1"/>
</dbReference>
<evidence type="ECO:0000313" key="2">
    <source>
        <dbReference type="EMBL" id="QDU72843.1"/>
    </source>
</evidence>
<evidence type="ECO:0000313" key="3">
    <source>
        <dbReference type="Proteomes" id="UP000320386"/>
    </source>
</evidence>
<dbReference type="SUPFAM" id="SSF50118">
    <property type="entry name" value="Cell growth inhibitor/plasmid maintenance toxic component"/>
    <property type="match status" value="1"/>
</dbReference>
<dbReference type="Pfam" id="PF02452">
    <property type="entry name" value="PemK_toxin"/>
    <property type="match status" value="1"/>
</dbReference>
<dbReference type="AlphaFoldDB" id="A0A518C0U1"/>
<protein>
    <recommendedName>
        <fullName evidence="1">mRNA interferase</fullName>
        <ecNumber evidence="1">3.1.-.-</ecNumber>
    </recommendedName>
</protein>
<reference evidence="2 3" key="1">
    <citation type="submission" date="2019-02" db="EMBL/GenBank/DDBJ databases">
        <title>Deep-cultivation of Planctomycetes and their phenomic and genomic characterization uncovers novel biology.</title>
        <authorList>
            <person name="Wiegand S."/>
            <person name="Jogler M."/>
            <person name="Boedeker C."/>
            <person name="Pinto D."/>
            <person name="Vollmers J."/>
            <person name="Rivas-Marin E."/>
            <person name="Kohn T."/>
            <person name="Peeters S.H."/>
            <person name="Heuer A."/>
            <person name="Rast P."/>
            <person name="Oberbeckmann S."/>
            <person name="Bunk B."/>
            <person name="Jeske O."/>
            <person name="Meyerdierks A."/>
            <person name="Storesund J.E."/>
            <person name="Kallscheuer N."/>
            <person name="Luecker S."/>
            <person name="Lage O.M."/>
            <person name="Pohl T."/>
            <person name="Merkel B.J."/>
            <person name="Hornburger P."/>
            <person name="Mueller R.-W."/>
            <person name="Bruemmer F."/>
            <person name="Labrenz M."/>
            <person name="Spormann A.M."/>
            <person name="Op den Camp H."/>
            <person name="Overmann J."/>
            <person name="Amann R."/>
            <person name="Jetten M.S.M."/>
            <person name="Mascher T."/>
            <person name="Medema M.H."/>
            <person name="Devos D.P."/>
            <person name="Kaster A.-K."/>
            <person name="Ovreas L."/>
            <person name="Rohde M."/>
            <person name="Galperin M.Y."/>
            <person name="Jogler C."/>
        </authorList>
    </citation>
    <scope>NUCLEOTIDE SEQUENCE [LARGE SCALE GENOMIC DNA]</scope>
    <source>
        <strain evidence="2 3">Pan265</strain>
    </source>
</reference>
<keyword evidence="1 2" id="KW-0378">Hydrolase</keyword>
<proteinExistence type="inferred from homology"/>
<accession>A0A518C0U1</accession>
<comment type="function">
    <text evidence="1">Toxic component of a type II toxin-antitoxin (TA) system.</text>
</comment>
<dbReference type="GO" id="GO:0003677">
    <property type="term" value="F:DNA binding"/>
    <property type="evidence" value="ECO:0007669"/>
    <property type="project" value="InterPro"/>
</dbReference>
<dbReference type="GO" id="GO:0016075">
    <property type="term" value="P:rRNA catabolic process"/>
    <property type="evidence" value="ECO:0007669"/>
    <property type="project" value="TreeGrafter"/>
</dbReference>
<dbReference type="Gene3D" id="2.30.30.110">
    <property type="match status" value="1"/>
</dbReference>
<dbReference type="PANTHER" id="PTHR33988">
    <property type="entry name" value="ENDORIBONUCLEASE MAZF-RELATED"/>
    <property type="match status" value="1"/>
</dbReference>